<dbReference type="InterPro" id="IPR051359">
    <property type="entry name" value="CaCA_antiporter"/>
</dbReference>
<evidence type="ECO:0000256" key="6">
    <source>
        <dbReference type="ARBA" id="ARBA00023136"/>
    </source>
</evidence>
<gene>
    <name evidence="10" type="ORF">CANVERA_P0432</name>
</gene>
<dbReference type="PANTHER" id="PTHR12266">
    <property type="entry name" value="NA+/CA2+ K+ INDEPENDENT EXCHANGER"/>
    <property type="match status" value="1"/>
</dbReference>
<dbReference type="AlphaFoldDB" id="A0A9W4TQQ7"/>
<comment type="caution">
    <text evidence="10">The sequence shown here is derived from an EMBL/GenBank/DDBJ whole genome shotgun (WGS) entry which is preliminary data.</text>
</comment>
<evidence type="ECO:0000259" key="9">
    <source>
        <dbReference type="Pfam" id="PF01699"/>
    </source>
</evidence>
<dbReference type="InterPro" id="IPR044880">
    <property type="entry name" value="NCX_ion-bd_dom_sf"/>
</dbReference>
<evidence type="ECO:0000256" key="2">
    <source>
        <dbReference type="ARBA" id="ARBA00008170"/>
    </source>
</evidence>
<feature type="compositionally biased region" description="Low complexity" evidence="7">
    <location>
        <begin position="130"/>
        <end position="146"/>
    </location>
</feature>
<proteinExistence type="inferred from homology"/>
<feature type="region of interest" description="Disordered" evidence="7">
    <location>
        <begin position="130"/>
        <end position="153"/>
    </location>
</feature>
<feature type="transmembrane region" description="Helical" evidence="8">
    <location>
        <begin position="282"/>
        <end position="302"/>
    </location>
</feature>
<evidence type="ECO:0000256" key="1">
    <source>
        <dbReference type="ARBA" id="ARBA00004141"/>
    </source>
</evidence>
<dbReference type="InterPro" id="IPR004837">
    <property type="entry name" value="NaCa_Exmemb"/>
</dbReference>
<reference evidence="10" key="1">
    <citation type="submission" date="2022-12" db="EMBL/GenBank/DDBJ databases">
        <authorList>
            <person name="Brejova B."/>
        </authorList>
    </citation>
    <scope>NUCLEOTIDE SEQUENCE</scope>
</reference>
<keyword evidence="5 8" id="KW-1133">Transmembrane helix</keyword>
<keyword evidence="4 8" id="KW-0812">Transmembrane</keyword>
<organism evidence="10 11">
    <name type="scientific">Candida verbasci</name>
    <dbReference type="NCBI Taxonomy" id="1227364"/>
    <lineage>
        <taxon>Eukaryota</taxon>
        <taxon>Fungi</taxon>
        <taxon>Dikarya</taxon>
        <taxon>Ascomycota</taxon>
        <taxon>Saccharomycotina</taxon>
        <taxon>Pichiomycetes</taxon>
        <taxon>Debaryomycetaceae</taxon>
        <taxon>Candida/Lodderomyces clade</taxon>
        <taxon>Candida</taxon>
    </lineage>
</organism>
<keyword evidence="3" id="KW-0813">Transport</keyword>
<comment type="subcellular location">
    <subcellularLocation>
        <location evidence="1">Membrane</location>
        <topology evidence="1">Multi-pass membrane protein</topology>
    </subcellularLocation>
</comment>
<keyword evidence="6 8" id="KW-0472">Membrane</keyword>
<protein>
    <recommendedName>
        <fullName evidence="9">Sodium/calcium exchanger membrane region domain-containing protein</fullName>
    </recommendedName>
</protein>
<dbReference type="Proteomes" id="UP001152885">
    <property type="component" value="Unassembled WGS sequence"/>
</dbReference>
<dbReference type="OrthoDB" id="407410at2759"/>
<name>A0A9W4TQQ7_9ASCO</name>
<dbReference type="EMBL" id="CANTUO010000001">
    <property type="protein sequence ID" value="CAI5755916.1"/>
    <property type="molecule type" value="Genomic_DNA"/>
</dbReference>
<feature type="transmembrane region" description="Helical" evidence="8">
    <location>
        <begin position="382"/>
        <end position="400"/>
    </location>
</feature>
<evidence type="ECO:0000256" key="3">
    <source>
        <dbReference type="ARBA" id="ARBA00022448"/>
    </source>
</evidence>
<dbReference type="Pfam" id="PF01699">
    <property type="entry name" value="Na_Ca_ex"/>
    <property type="match status" value="1"/>
</dbReference>
<evidence type="ECO:0000256" key="8">
    <source>
        <dbReference type="SAM" id="Phobius"/>
    </source>
</evidence>
<feature type="transmembrane region" description="Helical" evidence="8">
    <location>
        <begin position="353"/>
        <end position="376"/>
    </location>
</feature>
<feature type="transmembrane region" description="Helical" evidence="8">
    <location>
        <begin position="48"/>
        <end position="69"/>
    </location>
</feature>
<feature type="transmembrane region" description="Helical" evidence="8">
    <location>
        <begin position="244"/>
        <end position="270"/>
    </location>
</feature>
<evidence type="ECO:0000313" key="10">
    <source>
        <dbReference type="EMBL" id="CAI5755916.1"/>
    </source>
</evidence>
<dbReference type="GO" id="GO:0016020">
    <property type="term" value="C:membrane"/>
    <property type="evidence" value="ECO:0007669"/>
    <property type="project" value="UniProtKB-SubCell"/>
</dbReference>
<evidence type="ECO:0000313" key="11">
    <source>
        <dbReference type="Proteomes" id="UP001152885"/>
    </source>
</evidence>
<feature type="transmembrane region" description="Helical" evidence="8">
    <location>
        <begin position="322"/>
        <end position="341"/>
    </location>
</feature>
<dbReference type="GO" id="GO:0006874">
    <property type="term" value="P:intracellular calcium ion homeostasis"/>
    <property type="evidence" value="ECO:0007669"/>
    <property type="project" value="TreeGrafter"/>
</dbReference>
<feature type="transmembrane region" description="Helical" evidence="8">
    <location>
        <begin position="219"/>
        <end position="238"/>
    </location>
</feature>
<feature type="transmembrane region" description="Helical" evidence="8">
    <location>
        <begin position="23"/>
        <end position="42"/>
    </location>
</feature>
<dbReference type="Gene3D" id="1.20.1420.30">
    <property type="entry name" value="NCX, central ion-binding region"/>
    <property type="match status" value="1"/>
</dbReference>
<dbReference type="GO" id="GO:0008324">
    <property type="term" value="F:monoatomic cation transmembrane transporter activity"/>
    <property type="evidence" value="ECO:0007669"/>
    <property type="project" value="TreeGrafter"/>
</dbReference>
<sequence>MFTIIIGLICLIIGKIEIRPPNLILIDLIWVLVVLSLFFYILSDGKITIVECGIMCGMYLIYILFLNLYDKEKEKLKVLDQEIIIEHCEDEEIVPKPRRTHDEREHEHLYNIEDALNVLSNDELVSYGSISRSPSPSLKQLSPSVSINEEENEPGKPLTILNLIEIFFNFIDVAFLLLIPVYEENSYLNKYHQMLVVWFNVGIPILLNYQFFQFPLVKLLPFILISTVLYQFIIKYYLPRNFKIISVSLIGIVASLILISNISILILQILKNLGFLWKISDYLLGLLIFAISNSINDLITNITLSTKINPILGINSCLGTPLLIILLGIGLNGLIVLLVNCQSEIKFNLTSNLIIDTMSLILTIILIIIYLLFNSWRFDKKIGAFLIIWYLAITGVNLYLK</sequence>
<evidence type="ECO:0000256" key="7">
    <source>
        <dbReference type="SAM" id="MobiDB-lite"/>
    </source>
</evidence>
<feature type="transmembrane region" description="Helical" evidence="8">
    <location>
        <begin position="194"/>
        <end position="212"/>
    </location>
</feature>
<comment type="similarity">
    <text evidence="2">Belongs to the Ca(2+):cation antiporter (CaCA) (TC 2.A.19) family.</text>
</comment>
<feature type="domain" description="Sodium/calcium exchanger membrane region" evidence="9">
    <location>
        <begin position="248"/>
        <end position="396"/>
    </location>
</feature>
<dbReference type="PANTHER" id="PTHR12266:SF0">
    <property type="entry name" value="MITOCHONDRIAL SODIUM_CALCIUM EXCHANGER PROTEIN"/>
    <property type="match status" value="1"/>
</dbReference>
<evidence type="ECO:0000256" key="4">
    <source>
        <dbReference type="ARBA" id="ARBA00022692"/>
    </source>
</evidence>
<accession>A0A9W4TQQ7</accession>
<keyword evidence="11" id="KW-1185">Reference proteome</keyword>
<evidence type="ECO:0000256" key="5">
    <source>
        <dbReference type="ARBA" id="ARBA00022989"/>
    </source>
</evidence>